<name>A0ABU9B6E5_9BURK</name>
<organism evidence="1 2">
    <name type="scientific">Pseudaquabacterium rugosum</name>
    <dbReference type="NCBI Taxonomy" id="2984194"/>
    <lineage>
        <taxon>Bacteria</taxon>
        <taxon>Pseudomonadati</taxon>
        <taxon>Pseudomonadota</taxon>
        <taxon>Betaproteobacteria</taxon>
        <taxon>Burkholderiales</taxon>
        <taxon>Sphaerotilaceae</taxon>
        <taxon>Pseudaquabacterium</taxon>
    </lineage>
</organism>
<dbReference type="RefSeq" id="WP_341372439.1">
    <property type="nucleotide sequence ID" value="NZ_JBBUTF010000002.1"/>
</dbReference>
<evidence type="ECO:0000313" key="2">
    <source>
        <dbReference type="Proteomes" id="UP001368500"/>
    </source>
</evidence>
<proteinExistence type="predicted"/>
<reference evidence="1 2" key="1">
    <citation type="submission" date="2024-04" db="EMBL/GenBank/DDBJ databases">
        <title>Novel species of the genus Ideonella isolated from streams.</title>
        <authorList>
            <person name="Lu H."/>
        </authorList>
    </citation>
    <scope>NUCLEOTIDE SEQUENCE [LARGE SCALE GENOMIC DNA]</scope>
    <source>
        <strain evidence="1 2">BYS139W</strain>
    </source>
</reference>
<protein>
    <submittedName>
        <fullName evidence="1">Uncharacterized protein</fullName>
    </submittedName>
</protein>
<dbReference type="EMBL" id="JBBUTF010000002">
    <property type="protein sequence ID" value="MEK8024660.1"/>
    <property type="molecule type" value="Genomic_DNA"/>
</dbReference>
<accession>A0ABU9B6E5</accession>
<keyword evidence="2" id="KW-1185">Reference proteome</keyword>
<dbReference type="Proteomes" id="UP001368500">
    <property type="component" value="Unassembled WGS sequence"/>
</dbReference>
<comment type="caution">
    <text evidence="1">The sequence shown here is derived from an EMBL/GenBank/DDBJ whole genome shotgun (WGS) entry which is preliminary data.</text>
</comment>
<gene>
    <name evidence="1" type="ORF">AACH11_01600</name>
</gene>
<sequence>MSNHDPQVPGQAAAAGPGAVAAPGWRPALLARYAHALMGVQPPAPRAALALHTVGPVGGAQQAVWPALLAWCADGARTGAVVLPWQRPSIARPLAVARLDGPRGSGRHPLAQALGEHLSRDAALAALPGRGAQLALRLRVKAAELCWWRAAPDDAVWDAGWLRTDLPDLAARLAAWSPRRPTLLLADAPAPQVLAGWIDGLRALAAHTRQPVRLLLLPQGAPGPLEAPDAPITLQHLPDDLRG</sequence>
<evidence type="ECO:0000313" key="1">
    <source>
        <dbReference type="EMBL" id="MEK8024660.1"/>
    </source>
</evidence>